<feature type="compositionally biased region" description="Polar residues" evidence="8">
    <location>
        <begin position="177"/>
        <end position="186"/>
    </location>
</feature>
<dbReference type="CDD" id="cd13181">
    <property type="entry name" value="RanBD_NUP2"/>
    <property type="match status" value="1"/>
</dbReference>
<feature type="compositionally biased region" description="Polar residues" evidence="8">
    <location>
        <begin position="457"/>
        <end position="480"/>
    </location>
</feature>
<dbReference type="AlphaFoldDB" id="A0A8H6F016"/>
<feature type="compositionally biased region" description="Low complexity" evidence="8">
    <location>
        <begin position="499"/>
        <end position="511"/>
    </location>
</feature>
<dbReference type="SUPFAM" id="SSF50729">
    <property type="entry name" value="PH domain-like"/>
    <property type="match status" value="1"/>
</dbReference>
<feature type="compositionally biased region" description="Basic and acidic residues" evidence="8">
    <location>
        <begin position="266"/>
        <end position="275"/>
    </location>
</feature>
<keyword evidence="2" id="KW-0813">Transport</keyword>
<feature type="region of interest" description="Disordered" evidence="8">
    <location>
        <begin position="1"/>
        <end position="59"/>
    </location>
</feature>
<feature type="region of interest" description="Disordered" evidence="8">
    <location>
        <begin position="200"/>
        <end position="676"/>
    </location>
</feature>
<name>A0A8H6F016_CANAX</name>
<dbReference type="EMBL" id="JABWAD010000069">
    <property type="protein sequence ID" value="KAF6059863.1"/>
    <property type="molecule type" value="Genomic_DNA"/>
</dbReference>
<evidence type="ECO:0000256" key="2">
    <source>
        <dbReference type="ARBA" id="ARBA00022448"/>
    </source>
</evidence>
<feature type="compositionally biased region" description="Polar residues" evidence="8">
    <location>
        <begin position="533"/>
        <end position="549"/>
    </location>
</feature>
<comment type="caution">
    <text evidence="10">The sequence shown here is derived from an EMBL/GenBank/DDBJ whole genome shotgun (WGS) entry which is preliminary data.</text>
</comment>
<organism evidence="10 11">
    <name type="scientific">Candida albicans</name>
    <name type="common">Yeast</name>
    <dbReference type="NCBI Taxonomy" id="5476"/>
    <lineage>
        <taxon>Eukaryota</taxon>
        <taxon>Fungi</taxon>
        <taxon>Dikarya</taxon>
        <taxon>Ascomycota</taxon>
        <taxon>Saccharomycotina</taxon>
        <taxon>Pichiomycetes</taxon>
        <taxon>Debaryomycetaceae</taxon>
        <taxon>Candida/Lodderomyces clade</taxon>
        <taxon>Candida</taxon>
    </lineage>
</organism>
<keyword evidence="7" id="KW-0539">Nucleus</keyword>
<evidence type="ECO:0000256" key="5">
    <source>
        <dbReference type="ARBA" id="ARBA00023010"/>
    </source>
</evidence>
<dbReference type="GO" id="GO:0005643">
    <property type="term" value="C:nuclear pore"/>
    <property type="evidence" value="ECO:0007669"/>
    <property type="project" value="UniProtKB-SubCell"/>
</dbReference>
<keyword evidence="3" id="KW-0509">mRNA transport</keyword>
<dbReference type="PANTHER" id="PTHR38697">
    <property type="entry name" value="NUCLEAR PORE COMPLEX PROTEIN SIMILAR TO S. CEREVISIAE NUP2 (EUROFUNG)"/>
    <property type="match status" value="1"/>
</dbReference>
<feature type="compositionally biased region" description="Polar residues" evidence="8">
    <location>
        <begin position="428"/>
        <end position="450"/>
    </location>
</feature>
<gene>
    <name evidence="10" type="ORF">FOB64_006845</name>
</gene>
<dbReference type="Gene3D" id="2.30.29.30">
    <property type="entry name" value="Pleckstrin-homology domain (PH domain)/Phosphotyrosine-binding domain (PTB)"/>
    <property type="match status" value="1"/>
</dbReference>
<feature type="compositionally biased region" description="Polar residues" evidence="8">
    <location>
        <begin position="570"/>
        <end position="590"/>
    </location>
</feature>
<evidence type="ECO:0000313" key="10">
    <source>
        <dbReference type="EMBL" id="KAF6059863.1"/>
    </source>
</evidence>
<evidence type="ECO:0000256" key="1">
    <source>
        <dbReference type="ARBA" id="ARBA00004567"/>
    </source>
</evidence>
<feature type="domain" description="RanBD1" evidence="9">
    <location>
        <begin position="674"/>
        <end position="806"/>
    </location>
</feature>
<feature type="compositionally biased region" description="Basic and acidic residues" evidence="8">
    <location>
        <begin position="366"/>
        <end position="378"/>
    </location>
</feature>
<protein>
    <submittedName>
        <fullName evidence="10">RanBP1 domain family protein</fullName>
    </submittedName>
</protein>
<dbReference type="Proteomes" id="UP000536275">
    <property type="component" value="Unassembled WGS sequence"/>
</dbReference>
<dbReference type="InterPro" id="IPR000156">
    <property type="entry name" value="Ran_bind_dom"/>
</dbReference>
<dbReference type="GO" id="GO:0015031">
    <property type="term" value="P:protein transport"/>
    <property type="evidence" value="ECO:0007669"/>
    <property type="project" value="UniProtKB-KW"/>
</dbReference>
<comment type="subcellular location">
    <subcellularLocation>
        <location evidence="1">Nucleus</location>
        <location evidence="1">Nuclear pore complex</location>
    </subcellularLocation>
</comment>
<feature type="compositionally biased region" description="Polar residues" evidence="8">
    <location>
        <begin position="303"/>
        <end position="315"/>
    </location>
</feature>
<dbReference type="PANTHER" id="PTHR38697:SF1">
    <property type="entry name" value="NUCLEAR PORE COMPLEX PROTEIN SIMILAR TO S. CEREVISIAE NUP2 (EUROFUNG)"/>
    <property type="match status" value="1"/>
</dbReference>
<dbReference type="PROSITE" id="PS50196">
    <property type="entry name" value="RANBD1"/>
    <property type="match status" value="1"/>
</dbReference>
<feature type="compositionally biased region" description="Low complexity" evidence="8">
    <location>
        <begin position="626"/>
        <end position="640"/>
    </location>
</feature>
<feature type="compositionally biased region" description="Low complexity" evidence="8">
    <location>
        <begin position="591"/>
        <end position="607"/>
    </location>
</feature>
<feature type="region of interest" description="Disordered" evidence="8">
    <location>
        <begin position="165"/>
        <end position="186"/>
    </location>
</feature>
<accession>A0A8H6F016</accession>
<dbReference type="SMART" id="SM00160">
    <property type="entry name" value="RanBD"/>
    <property type="match status" value="1"/>
</dbReference>
<keyword evidence="5" id="KW-0811">Translocation</keyword>
<feature type="compositionally biased region" description="Polar residues" evidence="8">
    <location>
        <begin position="344"/>
        <end position="365"/>
    </location>
</feature>
<proteinExistence type="predicted"/>
<evidence type="ECO:0000259" key="9">
    <source>
        <dbReference type="PROSITE" id="PS50196"/>
    </source>
</evidence>
<keyword evidence="4" id="KW-0653">Protein transport</keyword>
<dbReference type="Pfam" id="PF00638">
    <property type="entry name" value="Ran_BP1"/>
    <property type="match status" value="1"/>
</dbReference>
<dbReference type="InterPro" id="IPR053074">
    <property type="entry name" value="NPC_Nucleoporin"/>
</dbReference>
<evidence type="ECO:0000256" key="8">
    <source>
        <dbReference type="SAM" id="MobiDB-lite"/>
    </source>
</evidence>
<evidence type="ECO:0000256" key="3">
    <source>
        <dbReference type="ARBA" id="ARBA00022816"/>
    </source>
</evidence>
<dbReference type="InterPro" id="IPR015007">
    <property type="entry name" value="NUP2/50/61"/>
</dbReference>
<feature type="compositionally biased region" description="Polar residues" evidence="8">
    <location>
        <begin position="202"/>
        <end position="235"/>
    </location>
</feature>
<feature type="compositionally biased region" description="Polar residues" evidence="8">
    <location>
        <begin position="252"/>
        <end position="265"/>
    </location>
</feature>
<sequence>MAKRVADEQITKDGMPNYSDGEPDAPAIASSDVLSRRKILKPKGRLGSNTTGAGSNAFGAINKPPQSIFSFGGSGNNAASGITPSQPAQSSNPFNFANKPESNTVNTASVDKDNKIKALNENFIQAITKLNVPNTIADFTPIAQKYIDYYKSISKNETFSEIASKEVKEPVQPPPTSSFQFKPSNVSAPSAAATVTPFSFKPSAQSSESKSNGPVFSFNSNSQQQTTTKPAFSFNTPSSSITGSTTSAPPTFSTEPVSSSVPNEASKSETKRELINLDSDSESESDKEDSKTKEVKVQGPKFTLTSNPTTKSSPFTFDPKTLAKKNAPDSDDSEDDVEIKGPTFQFNKPIQDSVFKLTSNSADNTSKLDEKKEEDEVKSTPLFGATTQDKDQATTSTGLFGFGQNKGGETKAPSLFGGSFGSNGNTTEQKPVSTFSFGNSQNKTDSSANTETKKTETPSFSFGTTNSSSKPLFGSSNNEGNAKPAFTFGSTTDKKDESASATATTTPSFSFGTQPNKTDSAKEAQGDKPATSLFGNSSDNANKPATTGFSFGAKTQEDKSEAPKFVFGSSKANPFTFGASNNQGDSATTPSFNFGSNSSNNAFSFGSKPTGAFNFAQKQEDQKNETSSTVTTSSSSFGSTKPAFAFPFGSAKPEDKPEEKKNEETVPEEETGGKFEPVAKLSNEQVDSKSGEENETAKFTIRSKLMEYDSKNSENPYTNKGIGELKVLFNEQTKKSRILIRADGSLRVLLNTLILSSVKYDSIGNGSLIRVPTIDADDSSKIITYVIKVKTPQDGEQLLKCINELK</sequence>
<reference evidence="10 11" key="1">
    <citation type="submission" date="2020-03" db="EMBL/GenBank/DDBJ databases">
        <title>FDA dAtabase for Regulatory Grade micrObial Sequences (FDA-ARGOS): Supporting development and validation of Infectious Disease Dx tests.</title>
        <authorList>
            <person name="Campos J."/>
            <person name="Goldberg B."/>
            <person name="Tallon L."/>
            <person name="Sadzewicz L."/>
            <person name="Vavikolanu K."/>
            <person name="Mehta A."/>
            <person name="Aluvathingal J."/>
            <person name="Nadendla S."/>
            <person name="Nandy P."/>
            <person name="Geyer C."/>
            <person name="Yan Y."/>
            <person name="Sichtig H."/>
        </authorList>
    </citation>
    <scope>NUCLEOTIDE SEQUENCE [LARGE SCALE GENOMIC DNA]</scope>
    <source>
        <strain evidence="10 11">FDAARGOS_656</strain>
    </source>
</reference>
<feature type="compositionally biased region" description="Low complexity" evidence="8">
    <location>
        <begin position="236"/>
        <end position="251"/>
    </location>
</feature>
<feature type="compositionally biased region" description="Basic and acidic residues" evidence="8">
    <location>
        <begin position="1"/>
        <end position="11"/>
    </location>
</feature>
<evidence type="ECO:0000256" key="7">
    <source>
        <dbReference type="ARBA" id="ARBA00023242"/>
    </source>
</evidence>
<dbReference type="Pfam" id="PF08911">
    <property type="entry name" value="NUP50"/>
    <property type="match status" value="1"/>
</dbReference>
<evidence type="ECO:0000256" key="4">
    <source>
        <dbReference type="ARBA" id="ARBA00022927"/>
    </source>
</evidence>
<dbReference type="GO" id="GO:0051028">
    <property type="term" value="P:mRNA transport"/>
    <property type="evidence" value="ECO:0007669"/>
    <property type="project" value="UniProtKB-KW"/>
</dbReference>
<evidence type="ECO:0000256" key="6">
    <source>
        <dbReference type="ARBA" id="ARBA00023132"/>
    </source>
</evidence>
<feature type="compositionally biased region" description="Basic and acidic residues" evidence="8">
    <location>
        <begin position="652"/>
        <end position="664"/>
    </location>
</feature>
<dbReference type="InterPro" id="IPR011993">
    <property type="entry name" value="PH-like_dom_sf"/>
</dbReference>
<evidence type="ECO:0000313" key="11">
    <source>
        <dbReference type="Proteomes" id="UP000536275"/>
    </source>
</evidence>
<keyword evidence="6" id="KW-0906">Nuclear pore complex</keyword>